<dbReference type="InterPro" id="IPR011990">
    <property type="entry name" value="TPR-like_helical_dom_sf"/>
</dbReference>
<proteinExistence type="inferred from homology"/>
<keyword evidence="9" id="KW-1185">Reference proteome</keyword>
<dbReference type="InterPro" id="IPR033985">
    <property type="entry name" value="SusD-like_N"/>
</dbReference>
<comment type="subcellular location">
    <subcellularLocation>
        <location evidence="1">Cell outer membrane</location>
    </subcellularLocation>
</comment>
<dbReference type="RefSeq" id="WP_188930850.1">
    <property type="nucleotide sequence ID" value="NZ_BMJC01000002.1"/>
</dbReference>
<feature type="domain" description="SusD-like N-terminal" evidence="7">
    <location>
        <begin position="38"/>
        <end position="223"/>
    </location>
</feature>
<organism evidence="8 9">
    <name type="scientific">Puia dinghuensis</name>
    <dbReference type="NCBI Taxonomy" id="1792502"/>
    <lineage>
        <taxon>Bacteria</taxon>
        <taxon>Pseudomonadati</taxon>
        <taxon>Bacteroidota</taxon>
        <taxon>Chitinophagia</taxon>
        <taxon>Chitinophagales</taxon>
        <taxon>Chitinophagaceae</taxon>
        <taxon>Puia</taxon>
    </lineage>
</organism>
<dbReference type="CDD" id="cd08977">
    <property type="entry name" value="SusD"/>
    <property type="match status" value="1"/>
</dbReference>
<dbReference type="Pfam" id="PF07980">
    <property type="entry name" value="SusD_RagB"/>
    <property type="match status" value="1"/>
</dbReference>
<protein>
    <submittedName>
        <fullName evidence="8">Membrane protein</fullName>
    </submittedName>
</protein>
<evidence type="ECO:0000256" key="4">
    <source>
        <dbReference type="ARBA" id="ARBA00023136"/>
    </source>
</evidence>
<keyword evidence="4" id="KW-0472">Membrane</keyword>
<gene>
    <name evidence="8" type="ORF">GCM10011511_18460</name>
</gene>
<dbReference type="EMBL" id="BMJC01000002">
    <property type="protein sequence ID" value="GGA95400.1"/>
    <property type="molecule type" value="Genomic_DNA"/>
</dbReference>
<dbReference type="GO" id="GO:0009279">
    <property type="term" value="C:cell outer membrane"/>
    <property type="evidence" value="ECO:0007669"/>
    <property type="project" value="UniProtKB-SubCell"/>
</dbReference>
<dbReference type="Gene3D" id="1.25.40.390">
    <property type="match status" value="1"/>
</dbReference>
<comment type="similarity">
    <text evidence="2">Belongs to the SusD family.</text>
</comment>
<name>A0A8J2UCF4_9BACT</name>
<dbReference type="PROSITE" id="PS51257">
    <property type="entry name" value="PROKAR_LIPOPROTEIN"/>
    <property type="match status" value="1"/>
</dbReference>
<keyword evidence="3" id="KW-0732">Signal</keyword>
<dbReference type="AlphaFoldDB" id="A0A8J2UCF4"/>
<feature type="domain" description="RagB/SusD" evidence="6">
    <location>
        <begin position="326"/>
        <end position="483"/>
    </location>
</feature>
<comment type="caution">
    <text evidence="8">The sequence shown here is derived from an EMBL/GenBank/DDBJ whole genome shotgun (WGS) entry which is preliminary data.</text>
</comment>
<reference evidence="8" key="1">
    <citation type="journal article" date="2014" name="Int. J. Syst. Evol. Microbiol.">
        <title>Complete genome sequence of Corynebacterium casei LMG S-19264T (=DSM 44701T), isolated from a smear-ripened cheese.</title>
        <authorList>
            <consortium name="US DOE Joint Genome Institute (JGI-PGF)"/>
            <person name="Walter F."/>
            <person name="Albersmeier A."/>
            <person name="Kalinowski J."/>
            <person name="Ruckert C."/>
        </authorList>
    </citation>
    <scope>NUCLEOTIDE SEQUENCE</scope>
    <source>
        <strain evidence="8">CGMCC 1.15448</strain>
    </source>
</reference>
<evidence type="ECO:0000259" key="7">
    <source>
        <dbReference type="Pfam" id="PF14322"/>
    </source>
</evidence>
<keyword evidence="5" id="KW-0998">Cell outer membrane</keyword>
<evidence type="ECO:0000256" key="1">
    <source>
        <dbReference type="ARBA" id="ARBA00004442"/>
    </source>
</evidence>
<evidence type="ECO:0000313" key="9">
    <source>
        <dbReference type="Proteomes" id="UP000607559"/>
    </source>
</evidence>
<dbReference type="SUPFAM" id="SSF48452">
    <property type="entry name" value="TPR-like"/>
    <property type="match status" value="1"/>
</dbReference>
<dbReference type="Proteomes" id="UP000607559">
    <property type="component" value="Unassembled WGS sequence"/>
</dbReference>
<evidence type="ECO:0000256" key="2">
    <source>
        <dbReference type="ARBA" id="ARBA00006275"/>
    </source>
</evidence>
<evidence type="ECO:0000313" key="8">
    <source>
        <dbReference type="EMBL" id="GGA95400.1"/>
    </source>
</evidence>
<evidence type="ECO:0000256" key="5">
    <source>
        <dbReference type="ARBA" id="ARBA00023237"/>
    </source>
</evidence>
<reference evidence="8" key="2">
    <citation type="submission" date="2020-09" db="EMBL/GenBank/DDBJ databases">
        <authorList>
            <person name="Sun Q."/>
            <person name="Zhou Y."/>
        </authorList>
    </citation>
    <scope>NUCLEOTIDE SEQUENCE</scope>
    <source>
        <strain evidence="8">CGMCC 1.15448</strain>
    </source>
</reference>
<dbReference type="InterPro" id="IPR012944">
    <property type="entry name" value="SusD_RagB_dom"/>
</dbReference>
<dbReference type="Pfam" id="PF14322">
    <property type="entry name" value="SusD-like_3"/>
    <property type="match status" value="1"/>
</dbReference>
<accession>A0A8J2UCF4</accession>
<sequence>MTRHITLFAILALILGSCKKELTETPYSFQTPSNFYKTAADAQSAINGALSALTPQAYYQRTIYIMTECPGDCLQPLLTQNQERIDMYKLQYTPTNPEITNWWQNSYKLISRANDIIAHVPSISMDVPTRNHILGNAYFLRGMAYFDLVRSFGDVPLLLKPITSPSDTSLFPKRTVAATVYNQIISDLKYAEANCFPEPKIPAASKGMVSSGAASAMLARVYLQRASTAWADPADNQNALTECNTVINSGVYSLMSVYSDVFNVNKKYYPTQTEVIFAVQFGSNGSGTTQNITCRMFSPSPLGGSGSFVANTNFYNNGYPVYDTMRHNWNLANKVGTTTVTPFIYKYRDPSWVAGSNNSQVNWIVLRYADVLLMQSEAKNNLNPADPTKFAGIDAVQQRAKVPAANQFSATNVSQANFVDSLLKERQRELCVEGHRRWDLIRLGRYKQIEAGIGMNLQDHLLLMPIPQTELDANKNLVQNTGY</sequence>
<evidence type="ECO:0000256" key="3">
    <source>
        <dbReference type="ARBA" id="ARBA00022729"/>
    </source>
</evidence>
<evidence type="ECO:0000259" key="6">
    <source>
        <dbReference type="Pfam" id="PF07980"/>
    </source>
</evidence>